<dbReference type="InterPro" id="IPR004312">
    <property type="entry name" value="ATHILA_Orf1_C"/>
</dbReference>
<comment type="caution">
    <text evidence="2">The sequence shown here is derived from an EMBL/GenBank/DDBJ whole genome shotgun (WGS) entry which is preliminary data.</text>
</comment>
<evidence type="ECO:0000313" key="3">
    <source>
        <dbReference type="Proteomes" id="UP000265520"/>
    </source>
</evidence>
<name>A0A392R760_9FABA</name>
<evidence type="ECO:0000259" key="1">
    <source>
        <dbReference type="Pfam" id="PF03078"/>
    </source>
</evidence>
<organism evidence="2 3">
    <name type="scientific">Trifolium medium</name>
    <dbReference type="NCBI Taxonomy" id="97028"/>
    <lineage>
        <taxon>Eukaryota</taxon>
        <taxon>Viridiplantae</taxon>
        <taxon>Streptophyta</taxon>
        <taxon>Embryophyta</taxon>
        <taxon>Tracheophyta</taxon>
        <taxon>Spermatophyta</taxon>
        <taxon>Magnoliopsida</taxon>
        <taxon>eudicotyledons</taxon>
        <taxon>Gunneridae</taxon>
        <taxon>Pentapetalae</taxon>
        <taxon>rosids</taxon>
        <taxon>fabids</taxon>
        <taxon>Fabales</taxon>
        <taxon>Fabaceae</taxon>
        <taxon>Papilionoideae</taxon>
        <taxon>50 kb inversion clade</taxon>
        <taxon>NPAAA clade</taxon>
        <taxon>Hologalegina</taxon>
        <taxon>IRL clade</taxon>
        <taxon>Trifolieae</taxon>
        <taxon>Trifolium</taxon>
    </lineage>
</organism>
<keyword evidence="3" id="KW-1185">Reference proteome</keyword>
<proteinExistence type="predicted"/>
<dbReference type="AlphaFoldDB" id="A0A392R760"/>
<protein>
    <recommendedName>
        <fullName evidence="1">Arabidopsis retrotransposon Orf1 C-terminal domain-containing protein</fullName>
    </recommendedName>
</protein>
<accession>A0A392R760</accession>
<dbReference type="Pfam" id="PF03078">
    <property type="entry name" value="ATHILA"/>
    <property type="match status" value="1"/>
</dbReference>
<reference evidence="2 3" key="1">
    <citation type="journal article" date="2018" name="Front. Plant Sci.">
        <title>Red Clover (Trifolium pratense) and Zigzag Clover (T. medium) - A Picture of Genomic Similarities and Differences.</title>
        <authorList>
            <person name="Dluhosova J."/>
            <person name="Istvanek J."/>
            <person name="Nedelnik J."/>
            <person name="Repkova J."/>
        </authorList>
    </citation>
    <scope>NUCLEOTIDE SEQUENCE [LARGE SCALE GENOMIC DNA]</scope>
    <source>
        <strain evidence="3">cv. 10/8</strain>
        <tissue evidence="2">Leaf</tissue>
    </source>
</reference>
<dbReference type="Proteomes" id="UP000265520">
    <property type="component" value="Unassembled WGS sequence"/>
</dbReference>
<evidence type="ECO:0000313" key="2">
    <source>
        <dbReference type="EMBL" id="MCI32077.1"/>
    </source>
</evidence>
<feature type="domain" description="Arabidopsis retrotransposon Orf1 C-terminal" evidence="1">
    <location>
        <begin position="4"/>
        <end position="59"/>
    </location>
</feature>
<sequence length="112" mass="12669">MDYELQNFWGSISGDPNAEPDDRFSTQIHNPAIRYFHMILAHTIFGKSKNDTAVTKEELFIKFCVSKGRPVNIAPFILANFDRIIETSLSHLEHLYLGVSDIWTSPSALTVA</sequence>
<dbReference type="EMBL" id="LXQA010192548">
    <property type="protein sequence ID" value="MCI32077.1"/>
    <property type="molecule type" value="Genomic_DNA"/>
</dbReference>